<dbReference type="Pfam" id="PF12706">
    <property type="entry name" value="Lactamase_B_2"/>
    <property type="match status" value="1"/>
</dbReference>
<evidence type="ECO:0000256" key="1">
    <source>
        <dbReference type="SAM" id="MobiDB-lite"/>
    </source>
</evidence>
<accession>A0A6A6PXQ0</accession>
<dbReference type="OrthoDB" id="332863at2759"/>
<dbReference type="GO" id="GO:0005737">
    <property type="term" value="C:cytoplasm"/>
    <property type="evidence" value="ECO:0007669"/>
    <property type="project" value="TreeGrafter"/>
</dbReference>
<gene>
    <name evidence="3" type="ORF">BDY17DRAFT_295829</name>
</gene>
<dbReference type="PANTHER" id="PTHR15032:SF4">
    <property type="entry name" value="N-ACYL-PHOSPHATIDYLETHANOLAMINE-HYDROLYZING PHOSPHOLIPASE D"/>
    <property type="match status" value="1"/>
</dbReference>
<dbReference type="RefSeq" id="XP_033591105.1">
    <property type="nucleotide sequence ID" value="XM_033733364.1"/>
</dbReference>
<dbReference type="GO" id="GO:0070290">
    <property type="term" value="F:N-acylphosphatidylethanolamine-specific phospholipase D activity"/>
    <property type="evidence" value="ECO:0007669"/>
    <property type="project" value="TreeGrafter"/>
</dbReference>
<sequence length="424" mass="46860">MIHARPHHALQVAFNRATHTPQQTINRASRHFRKMSAVTVQPLPSRSPDSSSATSHHVGSPPTAFRNPWPSGQNKPTLSTVLKTRYGDHPEKAFVPVPQGANGQRSGELVNVRRPDWAQDRPDRLRATWIGHASFLVETPVTQGAKRGVRIFFDPVFSERTSPFSFLGPKRYSPTPCLLSETPDVDIVCISHNHYDHLDYDAVSQLYKRRGANIHFLVPLNVKPWFVKHICPPECVTEMDWWESVEVRVPEVGSVTLTATPCQHASRRSAFDGDHGLWCSWSLEAAQKKLYFAGDTGYQAPDTPSACPTFAQVGSTLGPFDLALLPIGLFKPPSMMGAVHCSPEQALQIHKDVRSRLSIGMHYGTVRGGVSGQYEPVTEPPRRWREAAEKEDLWRGGGIEGDGEAVDTSREGAGLCDIGETVAV</sequence>
<dbReference type="AlphaFoldDB" id="A0A6A6PXQ0"/>
<dbReference type="InterPro" id="IPR001279">
    <property type="entry name" value="Metallo-B-lactamas"/>
</dbReference>
<dbReference type="Gene3D" id="3.60.15.10">
    <property type="entry name" value="Ribonuclease Z/Hydroxyacylglutathione hydrolase-like"/>
    <property type="match status" value="1"/>
</dbReference>
<dbReference type="GO" id="GO:0070291">
    <property type="term" value="P:N-acylethanolamine metabolic process"/>
    <property type="evidence" value="ECO:0007669"/>
    <property type="project" value="TreeGrafter"/>
</dbReference>
<proteinExistence type="predicted"/>
<dbReference type="GeneID" id="54474366"/>
<reference evidence="3" key="1">
    <citation type="journal article" date="2020" name="Stud. Mycol.">
        <title>101 Dothideomycetes genomes: a test case for predicting lifestyles and emergence of pathogens.</title>
        <authorList>
            <person name="Haridas S."/>
            <person name="Albert R."/>
            <person name="Binder M."/>
            <person name="Bloem J."/>
            <person name="Labutti K."/>
            <person name="Salamov A."/>
            <person name="Andreopoulos B."/>
            <person name="Baker S."/>
            <person name="Barry K."/>
            <person name="Bills G."/>
            <person name="Bluhm B."/>
            <person name="Cannon C."/>
            <person name="Castanera R."/>
            <person name="Culley D."/>
            <person name="Daum C."/>
            <person name="Ezra D."/>
            <person name="Gonzalez J."/>
            <person name="Henrissat B."/>
            <person name="Kuo A."/>
            <person name="Liang C."/>
            <person name="Lipzen A."/>
            <person name="Lutzoni F."/>
            <person name="Magnuson J."/>
            <person name="Mondo S."/>
            <person name="Nolan M."/>
            <person name="Ohm R."/>
            <person name="Pangilinan J."/>
            <person name="Park H.-J."/>
            <person name="Ramirez L."/>
            <person name="Alfaro M."/>
            <person name="Sun H."/>
            <person name="Tritt A."/>
            <person name="Yoshinaga Y."/>
            <person name="Zwiers L.-H."/>
            <person name="Turgeon B."/>
            <person name="Goodwin S."/>
            <person name="Spatafora J."/>
            <person name="Crous P."/>
            <person name="Grigoriev I."/>
        </authorList>
    </citation>
    <scope>NUCLEOTIDE SEQUENCE</scope>
    <source>
        <strain evidence="3">CBS 113389</strain>
    </source>
</reference>
<evidence type="ECO:0000259" key="2">
    <source>
        <dbReference type="Pfam" id="PF12706"/>
    </source>
</evidence>
<dbReference type="InterPro" id="IPR036866">
    <property type="entry name" value="RibonucZ/Hydroxyglut_hydro"/>
</dbReference>
<keyword evidence="4" id="KW-1185">Reference proteome</keyword>
<protein>
    <submittedName>
        <fullName evidence="3">Beta-lactamase superfamily domain-containing protein</fullName>
    </submittedName>
</protein>
<feature type="region of interest" description="Disordered" evidence="1">
    <location>
        <begin position="40"/>
        <end position="78"/>
    </location>
</feature>
<evidence type="ECO:0000313" key="3">
    <source>
        <dbReference type="EMBL" id="KAF2484536.1"/>
    </source>
</evidence>
<name>A0A6A6PXQ0_9PEZI</name>
<dbReference type="GO" id="GO:0070292">
    <property type="term" value="P:N-acylphosphatidylethanolamine metabolic process"/>
    <property type="evidence" value="ECO:0007669"/>
    <property type="project" value="TreeGrafter"/>
</dbReference>
<dbReference type="PANTHER" id="PTHR15032">
    <property type="entry name" value="N-ACYL-PHOSPHATIDYLETHANOLAMINE-HYDROLYZING PHOSPHOLIPASE D"/>
    <property type="match status" value="1"/>
</dbReference>
<evidence type="ECO:0000313" key="4">
    <source>
        <dbReference type="Proteomes" id="UP000799767"/>
    </source>
</evidence>
<feature type="domain" description="Metallo-beta-lactamase" evidence="2">
    <location>
        <begin position="150"/>
        <end position="363"/>
    </location>
</feature>
<feature type="region of interest" description="Disordered" evidence="1">
    <location>
        <begin position="388"/>
        <end position="410"/>
    </location>
</feature>
<dbReference type="SUPFAM" id="SSF56281">
    <property type="entry name" value="Metallo-hydrolase/oxidoreductase"/>
    <property type="match status" value="1"/>
</dbReference>
<dbReference type="Proteomes" id="UP000799767">
    <property type="component" value="Unassembled WGS sequence"/>
</dbReference>
<organism evidence="3 4">
    <name type="scientific">Neohortaea acidophila</name>
    <dbReference type="NCBI Taxonomy" id="245834"/>
    <lineage>
        <taxon>Eukaryota</taxon>
        <taxon>Fungi</taxon>
        <taxon>Dikarya</taxon>
        <taxon>Ascomycota</taxon>
        <taxon>Pezizomycotina</taxon>
        <taxon>Dothideomycetes</taxon>
        <taxon>Dothideomycetidae</taxon>
        <taxon>Mycosphaerellales</taxon>
        <taxon>Teratosphaeriaceae</taxon>
        <taxon>Neohortaea</taxon>
    </lineage>
</organism>
<dbReference type="EMBL" id="MU001634">
    <property type="protein sequence ID" value="KAF2484536.1"/>
    <property type="molecule type" value="Genomic_DNA"/>
</dbReference>
<feature type="compositionally biased region" description="Low complexity" evidence="1">
    <location>
        <begin position="42"/>
        <end position="55"/>
    </location>
</feature>